<evidence type="ECO:0008006" key="4">
    <source>
        <dbReference type="Google" id="ProtNLM"/>
    </source>
</evidence>
<feature type="transmembrane region" description="Helical" evidence="1">
    <location>
        <begin position="32"/>
        <end position="57"/>
    </location>
</feature>
<reference evidence="2 3" key="1">
    <citation type="submission" date="2019-11" db="EMBL/GenBank/DDBJ databases">
        <title>Genome sequences of 17 halophilic strains isolated from different environments.</title>
        <authorList>
            <person name="Furrow R.E."/>
        </authorList>
    </citation>
    <scope>NUCLEOTIDE SEQUENCE [LARGE SCALE GENOMIC DNA]</scope>
    <source>
        <strain evidence="2 3">22511_23_Filter</strain>
    </source>
</reference>
<comment type="caution">
    <text evidence="2">The sequence shown here is derived from an EMBL/GenBank/DDBJ whole genome shotgun (WGS) entry which is preliminary data.</text>
</comment>
<feature type="transmembrane region" description="Helical" evidence="1">
    <location>
        <begin position="69"/>
        <end position="89"/>
    </location>
</feature>
<feature type="transmembrane region" description="Helical" evidence="1">
    <location>
        <begin position="95"/>
        <end position="111"/>
    </location>
</feature>
<dbReference type="Proteomes" id="UP000460949">
    <property type="component" value="Unassembled WGS sequence"/>
</dbReference>
<gene>
    <name evidence="2" type="ORF">GLW04_12755</name>
</gene>
<feature type="transmembrane region" description="Helical" evidence="1">
    <location>
        <begin position="7"/>
        <end position="26"/>
    </location>
</feature>
<dbReference type="EMBL" id="WMET01000003">
    <property type="protein sequence ID" value="MYL20764.1"/>
    <property type="molecule type" value="Genomic_DNA"/>
</dbReference>
<keyword evidence="1" id="KW-1133">Transmembrane helix</keyword>
<accession>A0A845E536</accession>
<feature type="transmembrane region" description="Helical" evidence="1">
    <location>
        <begin position="177"/>
        <end position="199"/>
    </location>
</feature>
<evidence type="ECO:0000256" key="1">
    <source>
        <dbReference type="SAM" id="Phobius"/>
    </source>
</evidence>
<keyword evidence="1" id="KW-0472">Membrane</keyword>
<feature type="transmembrane region" description="Helical" evidence="1">
    <location>
        <begin position="131"/>
        <end position="157"/>
    </location>
</feature>
<protein>
    <recommendedName>
        <fullName evidence="4">Oligosaccharide repeat unit polymerase</fullName>
    </recommendedName>
</protein>
<feature type="transmembrane region" description="Helical" evidence="1">
    <location>
        <begin position="251"/>
        <end position="277"/>
    </location>
</feature>
<proteinExistence type="predicted"/>
<name>A0A845E536_9BACI</name>
<keyword evidence="1" id="KW-0812">Transmembrane</keyword>
<dbReference type="RefSeq" id="WP_160837867.1">
    <property type="nucleotide sequence ID" value="NZ_WMET01000003.1"/>
</dbReference>
<evidence type="ECO:0000313" key="3">
    <source>
        <dbReference type="Proteomes" id="UP000460949"/>
    </source>
</evidence>
<feature type="transmembrane region" description="Helical" evidence="1">
    <location>
        <begin position="387"/>
        <end position="414"/>
    </location>
</feature>
<feature type="transmembrane region" description="Helical" evidence="1">
    <location>
        <begin position="206"/>
        <end position="239"/>
    </location>
</feature>
<feature type="transmembrane region" description="Helical" evidence="1">
    <location>
        <begin position="344"/>
        <end position="367"/>
    </location>
</feature>
<evidence type="ECO:0000313" key="2">
    <source>
        <dbReference type="EMBL" id="MYL20764.1"/>
    </source>
</evidence>
<dbReference type="AlphaFoldDB" id="A0A845E536"/>
<organism evidence="2 3">
    <name type="scientific">Halobacillus litoralis</name>
    <dbReference type="NCBI Taxonomy" id="45668"/>
    <lineage>
        <taxon>Bacteria</taxon>
        <taxon>Bacillati</taxon>
        <taxon>Bacillota</taxon>
        <taxon>Bacilli</taxon>
        <taxon>Bacillales</taxon>
        <taxon>Bacillaceae</taxon>
        <taxon>Halobacillus</taxon>
    </lineage>
</organism>
<sequence length="448" mass="50924">MGRRSLLVICVLGYVLMLHIIYIEVINPEFYYFGYIYIPMSGMQWAFSLTLTLLGAFLMPVSVSRPSQVVVWLLFLIVVVPCNFVPYYTLGHVDFSIYFFQIILFFSLFILTRVSKLPLLRIAGLYIHKKVFWCAVAVISMGFYAILVYTFGFRFQITMLGDIYELREDYRASVNRIAGYSINWQSKVINTLLIAYGIANKKPGIALIGFIGQLFIFSITGHKSVLLSICMIFGFWFALRKSGKNFAFYFLLSYLGLAVISFFSAIAGSTLAVSLFVRRMIITPGMLSGFYVDFFSSHDRYHLSHSILGIFNENPYGKTPSFLMGQEYFGKADMAANANVFADAYANFGPSGVLAFSLLLGGVLWLYDCIACSKPLIESSLFLSIAAWSLTDTALLTSLLTHGILLTLLVVYCFPKKEVERIERHHHDQFRPSYYRHSYLRERSRKSG</sequence>